<accession>A0A9P4U5B9</accession>
<dbReference type="AlphaFoldDB" id="A0A9P4U5B9"/>
<evidence type="ECO:0000313" key="2">
    <source>
        <dbReference type="EMBL" id="KAF2436837.1"/>
    </source>
</evidence>
<keyword evidence="1" id="KW-1133">Transmembrane helix</keyword>
<dbReference type="EMBL" id="MU007009">
    <property type="protein sequence ID" value="KAF2436837.1"/>
    <property type="molecule type" value="Genomic_DNA"/>
</dbReference>
<gene>
    <name evidence="2" type="ORF">EJ08DRAFT_704298</name>
</gene>
<feature type="non-terminal residue" evidence="2">
    <location>
        <position position="1"/>
    </location>
</feature>
<evidence type="ECO:0000313" key="3">
    <source>
        <dbReference type="Proteomes" id="UP000800235"/>
    </source>
</evidence>
<keyword evidence="1" id="KW-0812">Transmembrane</keyword>
<sequence length="180" mass="18991">QAPLYTAPFSYLSKSNNADFTSSTQSALLASTRSSSSSISSSYSNIFSSVAFKYSSSFCPFSIALFNGPTTHKSVWSFCLMNSVSVAILYLLTTFLRVFHCGAKSNLASKVSLFPFSPPSLGSFWASSPDLTSSSSLGAFSFGSAAASVPDMSICNLCVLASRLSCTRPGHNLSEVVQCG</sequence>
<comment type="caution">
    <text evidence="2">The sequence shown here is derived from an EMBL/GenBank/DDBJ whole genome shotgun (WGS) entry which is preliminary data.</text>
</comment>
<organism evidence="2 3">
    <name type="scientific">Tothia fuscella</name>
    <dbReference type="NCBI Taxonomy" id="1048955"/>
    <lineage>
        <taxon>Eukaryota</taxon>
        <taxon>Fungi</taxon>
        <taxon>Dikarya</taxon>
        <taxon>Ascomycota</taxon>
        <taxon>Pezizomycotina</taxon>
        <taxon>Dothideomycetes</taxon>
        <taxon>Pleosporomycetidae</taxon>
        <taxon>Venturiales</taxon>
        <taxon>Cylindrosympodiaceae</taxon>
        <taxon>Tothia</taxon>
    </lineage>
</organism>
<keyword evidence="1" id="KW-0472">Membrane</keyword>
<proteinExistence type="predicted"/>
<protein>
    <submittedName>
        <fullName evidence="2">Uncharacterized protein</fullName>
    </submittedName>
</protein>
<keyword evidence="3" id="KW-1185">Reference proteome</keyword>
<reference evidence="2" key="1">
    <citation type="journal article" date="2020" name="Stud. Mycol.">
        <title>101 Dothideomycetes genomes: a test case for predicting lifestyles and emergence of pathogens.</title>
        <authorList>
            <person name="Haridas S."/>
            <person name="Albert R."/>
            <person name="Binder M."/>
            <person name="Bloem J."/>
            <person name="Labutti K."/>
            <person name="Salamov A."/>
            <person name="Andreopoulos B."/>
            <person name="Baker S."/>
            <person name="Barry K."/>
            <person name="Bills G."/>
            <person name="Bluhm B."/>
            <person name="Cannon C."/>
            <person name="Castanera R."/>
            <person name="Culley D."/>
            <person name="Daum C."/>
            <person name="Ezra D."/>
            <person name="Gonzalez J."/>
            <person name="Henrissat B."/>
            <person name="Kuo A."/>
            <person name="Liang C."/>
            <person name="Lipzen A."/>
            <person name="Lutzoni F."/>
            <person name="Magnuson J."/>
            <person name="Mondo S."/>
            <person name="Nolan M."/>
            <person name="Ohm R."/>
            <person name="Pangilinan J."/>
            <person name="Park H.-J."/>
            <person name="Ramirez L."/>
            <person name="Alfaro M."/>
            <person name="Sun H."/>
            <person name="Tritt A."/>
            <person name="Yoshinaga Y."/>
            <person name="Zwiers L.-H."/>
            <person name="Turgeon B."/>
            <person name="Goodwin S."/>
            <person name="Spatafora J."/>
            <person name="Crous P."/>
            <person name="Grigoriev I."/>
        </authorList>
    </citation>
    <scope>NUCLEOTIDE SEQUENCE</scope>
    <source>
        <strain evidence="2">CBS 130266</strain>
    </source>
</reference>
<dbReference type="Proteomes" id="UP000800235">
    <property type="component" value="Unassembled WGS sequence"/>
</dbReference>
<feature type="transmembrane region" description="Helical" evidence="1">
    <location>
        <begin position="75"/>
        <end position="99"/>
    </location>
</feature>
<feature type="non-terminal residue" evidence="2">
    <location>
        <position position="180"/>
    </location>
</feature>
<evidence type="ECO:0000256" key="1">
    <source>
        <dbReference type="SAM" id="Phobius"/>
    </source>
</evidence>
<name>A0A9P4U5B9_9PEZI</name>